<evidence type="ECO:0000256" key="1">
    <source>
        <dbReference type="ARBA" id="ARBA00009451"/>
    </source>
</evidence>
<evidence type="ECO:0000256" key="9">
    <source>
        <dbReference type="RuleBase" id="RU004006"/>
    </source>
</evidence>
<evidence type="ECO:0000256" key="6">
    <source>
        <dbReference type="ARBA" id="ARBA00035207"/>
    </source>
</evidence>
<dbReference type="Gene3D" id="3.90.470.10">
    <property type="entry name" value="Ribosomal protein L22/L17"/>
    <property type="match status" value="1"/>
</dbReference>
<dbReference type="Pfam" id="PF00237">
    <property type="entry name" value="Ribosomal_L22"/>
    <property type="match status" value="1"/>
</dbReference>
<comment type="function">
    <text evidence="7 10">This protein binds specifically to 23S rRNA; its binding is stimulated by other ribosomal proteins, e.g., L4, L17, and L20. It is important during the early stages of 50S assembly. It makes multiple contacts with different domains of the 23S rRNA in the assembled 50S subunit and ribosome.</text>
</comment>
<keyword evidence="5 7" id="KW-0687">Ribonucleoprotein</keyword>
<dbReference type="PATRIC" id="fig|1618369.3.peg.43"/>
<evidence type="ECO:0000256" key="2">
    <source>
        <dbReference type="ARBA" id="ARBA00022730"/>
    </source>
</evidence>
<dbReference type="GO" id="GO:0019843">
    <property type="term" value="F:rRNA binding"/>
    <property type="evidence" value="ECO:0007669"/>
    <property type="project" value="UniProtKB-UniRule"/>
</dbReference>
<evidence type="ECO:0000256" key="10">
    <source>
        <dbReference type="RuleBase" id="RU004008"/>
    </source>
</evidence>
<accession>A0A0G1C4W9</accession>
<comment type="subunit">
    <text evidence="7 9">Part of the 50S ribosomal subunit.</text>
</comment>
<keyword evidence="3 7" id="KW-0694">RNA-binding</keyword>
<dbReference type="SUPFAM" id="SSF54843">
    <property type="entry name" value="Ribosomal protein L22"/>
    <property type="match status" value="1"/>
</dbReference>
<evidence type="ECO:0000256" key="4">
    <source>
        <dbReference type="ARBA" id="ARBA00022980"/>
    </source>
</evidence>
<dbReference type="AlphaFoldDB" id="A0A0G1C4W9"/>
<dbReference type="GO" id="GO:0006412">
    <property type="term" value="P:translation"/>
    <property type="evidence" value="ECO:0007669"/>
    <property type="project" value="UniProtKB-UniRule"/>
</dbReference>
<dbReference type="InterPro" id="IPR005727">
    <property type="entry name" value="Ribosomal_uL22_bac/chlpt-type"/>
</dbReference>
<dbReference type="STRING" id="1618369.UV54_C0002G0009"/>
<dbReference type="NCBIfam" id="TIGR01044">
    <property type="entry name" value="rplV_bact"/>
    <property type="match status" value="1"/>
</dbReference>
<reference evidence="11 12" key="1">
    <citation type="journal article" date="2015" name="Nature">
        <title>rRNA introns, odd ribosomes, and small enigmatic genomes across a large radiation of phyla.</title>
        <authorList>
            <person name="Brown C.T."/>
            <person name="Hug L.A."/>
            <person name="Thomas B.C."/>
            <person name="Sharon I."/>
            <person name="Castelle C.J."/>
            <person name="Singh A."/>
            <person name="Wilkins M.J."/>
            <person name="Williams K.H."/>
            <person name="Banfield J.F."/>
        </authorList>
    </citation>
    <scope>NUCLEOTIDE SEQUENCE [LARGE SCALE GENOMIC DNA]</scope>
</reference>
<organism evidence="11 12">
    <name type="scientific">Candidatus Beckwithbacteria bacterium GW2011_GWA2_43_10</name>
    <dbReference type="NCBI Taxonomy" id="1618369"/>
    <lineage>
        <taxon>Bacteria</taxon>
        <taxon>Candidatus Beckwithiibacteriota</taxon>
    </lineage>
</organism>
<dbReference type="EMBL" id="LCEW01000002">
    <property type="protein sequence ID" value="KKS80597.1"/>
    <property type="molecule type" value="Genomic_DNA"/>
</dbReference>
<dbReference type="HAMAP" id="MF_01331_B">
    <property type="entry name" value="Ribosomal_uL22_B"/>
    <property type="match status" value="1"/>
</dbReference>
<comment type="function">
    <text evidence="7">The globular domain of the protein is located near the polypeptide exit tunnel on the outside of the subunit, while an extended beta-hairpin is found that lines the wall of the exit tunnel in the center of the 70S ribosome.</text>
</comment>
<keyword evidence="4 7" id="KW-0689">Ribosomal protein</keyword>
<proteinExistence type="inferred from homology"/>
<keyword evidence="2 7" id="KW-0699">rRNA-binding</keyword>
<evidence type="ECO:0000256" key="8">
    <source>
        <dbReference type="RuleBase" id="RU004005"/>
    </source>
</evidence>
<comment type="caution">
    <text evidence="11">The sequence shown here is derived from an EMBL/GenBank/DDBJ whole genome shotgun (WGS) entry which is preliminary data.</text>
</comment>
<evidence type="ECO:0000313" key="12">
    <source>
        <dbReference type="Proteomes" id="UP000034213"/>
    </source>
</evidence>
<dbReference type="InterPro" id="IPR036394">
    <property type="entry name" value="Ribosomal_uL22_sf"/>
</dbReference>
<sequence>MQIKAEAKYIKQGPRKVRLVADLVRPMSLAEALTTLKHLRRRAAAPVLKVLKQAVANAVNNYKLSKDSLTIQLIEVNGGPIYKRFQPVSRGRAHSIFKRTSHIKIILESRPPADKHGSKS</sequence>
<evidence type="ECO:0000256" key="7">
    <source>
        <dbReference type="HAMAP-Rule" id="MF_01331"/>
    </source>
</evidence>
<dbReference type="InterPro" id="IPR001063">
    <property type="entry name" value="Ribosomal_uL22"/>
</dbReference>
<dbReference type="GO" id="GO:0022625">
    <property type="term" value="C:cytosolic large ribosomal subunit"/>
    <property type="evidence" value="ECO:0007669"/>
    <property type="project" value="TreeGrafter"/>
</dbReference>
<comment type="similarity">
    <text evidence="1 7 8">Belongs to the universal ribosomal protein uL22 family.</text>
</comment>
<protein>
    <recommendedName>
        <fullName evidence="6 7">Large ribosomal subunit protein uL22</fullName>
    </recommendedName>
</protein>
<evidence type="ECO:0000256" key="5">
    <source>
        <dbReference type="ARBA" id="ARBA00023274"/>
    </source>
</evidence>
<dbReference type="PANTHER" id="PTHR13501:SF8">
    <property type="entry name" value="LARGE RIBOSOMAL SUBUNIT PROTEIN UL22M"/>
    <property type="match status" value="1"/>
</dbReference>
<dbReference type="PANTHER" id="PTHR13501">
    <property type="entry name" value="CHLOROPLAST 50S RIBOSOMAL PROTEIN L22-RELATED"/>
    <property type="match status" value="1"/>
</dbReference>
<gene>
    <name evidence="7" type="primary">rplV</name>
    <name evidence="11" type="ORF">UV54_C0002G0009</name>
</gene>
<dbReference type="CDD" id="cd00336">
    <property type="entry name" value="Ribosomal_L22"/>
    <property type="match status" value="1"/>
</dbReference>
<evidence type="ECO:0000256" key="3">
    <source>
        <dbReference type="ARBA" id="ARBA00022884"/>
    </source>
</evidence>
<evidence type="ECO:0000313" key="11">
    <source>
        <dbReference type="EMBL" id="KKS80597.1"/>
    </source>
</evidence>
<dbReference type="InterPro" id="IPR047867">
    <property type="entry name" value="Ribosomal_uL22_bac/org-type"/>
</dbReference>
<dbReference type="GO" id="GO:0003735">
    <property type="term" value="F:structural constituent of ribosome"/>
    <property type="evidence" value="ECO:0007669"/>
    <property type="project" value="InterPro"/>
</dbReference>
<dbReference type="Proteomes" id="UP000034213">
    <property type="component" value="Unassembled WGS sequence"/>
</dbReference>
<name>A0A0G1C4W9_9BACT</name>